<dbReference type="KEGG" id="satk:SA2016_0092"/>
<dbReference type="GO" id="GO:0000160">
    <property type="term" value="P:phosphorelay signal transduction system"/>
    <property type="evidence" value="ECO:0007669"/>
    <property type="project" value="InterPro"/>
</dbReference>
<evidence type="ECO:0000256" key="4">
    <source>
        <dbReference type="PROSITE-ProRule" id="PRU00169"/>
    </source>
</evidence>
<dbReference type="InterPro" id="IPR016032">
    <property type="entry name" value="Sig_transdc_resp-reg_C-effctor"/>
</dbReference>
<dbReference type="SMART" id="SM00448">
    <property type="entry name" value="REC"/>
    <property type="match status" value="1"/>
</dbReference>
<evidence type="ECO:0000256" key="3">
    <source>
        <dbReference type="ARBA" id="ARBA00023163"/>
    </source>
</evidence>
<dbReference type="InterPro" id="IPR001789">
    <property type="entry name" value="Sig_transdc_resp-reg_receiver"/>
</dbReference>
<dbReference type="InterPro" id="IPR011006">
    <property type="entry name" value="CheY-like_superfamily"/>
</dbReference>
<proteinExistence type="predicted"/>
<dbReference type="InterPro" id="IPR058245">
    <property type="entry name" value="NreC/VraR/RcsB-like_REC"/>
</dbReference>
<keyword evidence="8" id="KW-1185">Reference proteome</keyword>
<keyword evidence="1" id="KW-0805">Transcription regulation</keyword>
<dbReference type="SUPFAM" id="SSF46894">
    <property type="entry name" value="C-terminal effector domain of the bipartite response regulators"/>
    <property type="match status" value="1"/>
</dbReference>
<keyword evidence="2 7" id="KW-0238">DNA-binding</keyword>
<protein>
    <submittedName>
        <fullName evidence="7">Response regulator containing a CheY-like receiver domain and an HTH DNA-binding domain protein</fullName>
    </submittedName>
</protein>
<dbReference type="Proteomes" id="UP000070134">
    <property type="component" value="Chromosome"/>
</dbReference>
<dbReference type="GO" id="GO:0003677">
    <property type="term" value="F:DNA binding"/>
    <property type="evidence" value="ECO:0007669"/>
    <property type="project" value="UniProtKB-KW"/>
</dbReference>
<comment type="caution">
    <text evidence="4">Lacks conserved residue(s) required for the propagation of feature annotation.</text>
</comment>
<dbReference type="SUPFAM" id="SSF52172">
    <property type="entry name" value="CheY-like"/>
    <property type="match status" value="1"/>
</dbReference>
<dbReference type="Gene3D" id="3.40.50.2300">
    <property type="match status" value="1"/>
</dbReference>
<evidence type="ECO:0000313" key="7">
    <source>
        <dbReference type="EMBL" id="AMM30797.1"/>
    </source>
</evidence>
<sequence length="237" mass="24718">MCGSEGTEARRRAVRVFLLSGHALVRRSLADLLEQEGFEVVGEAESIAGALTAVPEAAPAVVLVENRLPDGTSIEACRALRSAAPGTRCLTLTTYDEGKALRSAVLAGAPGYVLQKASADGLPEKLRQVAAGEQLYSSEAAHAARGALAVDAALRCTRAEGELLSLMLQGLSNAQIGEALNLPQERLAGRLSSLLAKLGYRPAPDIARYAGPGLAPRLPEGERPPEGEPRLPAGEPQ</sequence>
<gene>
    <name evidence="7" type="ORF">SA2016_0092</name>
</gene>
<dbReference type="PANTHER" id="PTHR43214">
    <property type="entry name" value="TWO-COMPONENT RESPONSE REGULATOR"/>
    <property type="match status" value="1"/>
</dbReference>
<accession>A0A126ZV05</accession>
<evidence type="ECO:0000259" key="6">
    <source>
        <dbReference type="PROSITE" id="PS50110"/>
    </source>
</evidence>
<dbReference type="PANTHER" id="PTHR43214:SF24">
    <property type="entry name" value="TRANSCRIPTIONAL REGULATORY PROTEIN NARL-RELATED"/>
    <property type="match status" value="1"/>
</dbReference>
<dbReference type="PROSITE" id="PS50110">
    <property type="entry name" value="RESPONSE_REGULATORY"/>
    <property type="match status" value="1"/>
</dbReference>
<dbReference type="CDD" id="cd17535">
    <property type="entry name" value="REC_NarL-like"/>
    <property type="match status" value="1"/>
</dbReference>
<organism evidence="7 8">
    <name type="scientific">Sinomonas atrocyanea</name>
    <dbReference type="NCBI Taxonomy" id="37927"/>
    <lineage>
        <taxon>Bacteria</taxon>
        <taxon>Bacillati</taxon>
        <taxon>Actinomycetota</taxon>
        <taxon>Actinomycetes</taxon>
        <taxon>Micrococcales</taxon>
        <taxon>Micrococcaceae</taxon>
        <taxon>Sinomonas</taxon>
    </lineage>
</organism>
<reference evidence="7 8" key="1">
    <citation type="submission" date="2016-02" db="EMBL/GenBank/DDBJ databases">
        <title>Complete genome of Sinomonas atrocyanea KCTC 3377.</title>
        <authorList>
            <person name="Kim K.M."/>
        </authorList>
    </citation>
    <scope>NUCLEOTIDE SEQUENCE [LARGE SCALE GENOMIC DNA]</scope>
    <source>
        <strain evidence="7 8">KCTC 3377</strain>
    </source>
</reference>
<name>A0A126ZV05_9MICC</name>
<dbReference type="STRING" id="37927.SA2016_0092"/>
<evidence type="ECO:0000256" key="2">
    <source>
        <dbReference type="ARBA" id="ARBA00023125"/>
    </source>
</evidence>
<dbReference type="AlphaFoldDB" id="A0A126ZV05"/>
<dbReference type="InterPro" id="IPR039420">
    <property type="entry name" value="WalR-like"/>
</dbReference>
<dbReference type="RefSeq" id="WP_084249196.1">
    <property type="nucleotide sequence ID" value="NZ_BJMO01000013.1"/>
</dbReference>
<dbReference type="OrthoDB" id="9808843at2"/>
<dbReference type="EMBL" id="CP014518">
    <property type="protein sequence ID" value="AMM30797.1"/>
    <property type="molecule type" value="Genomic_DNA"/>
</dbReference>
<feature type="domain" description="Response regulatory" evidence="6">
    <location>
        <begin position="15"/>
        <end position="130"/>
    </location>
</feature>
<feature type="compositionally biased region" description="Basic and acidic residues" evidence="5">
    <location>
        <begin position="219"/>
        <end position="229"/>
    </location>
</feature>
<feature type="region of interest" description="Disordered" evidence="5">
    <location>
        <begin position="209"/>
        <end position="237"/>
    </location>
</feature>
<evidence type="ECO:0000256" key="5">
    <source>
        <dbReference type="SAM" id="MobiDB-lite"/>
    </source>
</evidence>
<dbReference type="GO" id="GO:0006355">
    <property type="term" value="P:regulation of DNA-templated transcription"/>
    <property type="evidence" value="ECO:0007669"/>
    <property type="project" value="InterPro"/>
</dbReference>
<evidence type="ECO:0000256" key="1">
    <source>
        <dbReference type="ARBA" id="ARBA00023015"/>
    </source>
</evidence>
<dbReference type="Pfam" id="PF00072">
    <property type="entry name" value="Response_reg"/>
    <property type="match status" value="1"/>
</dbReference>
<evidence type="ECO:0000313" key="8">
    <source>
        <dbReference type="Proteomes" id="UP000070134"/>
    </source>
</evidence>
<keyword evidence="3" id="KW-0804">Transcription</keyword>